<reference evidence="10 11" key="1">
    <citation type="submission" date="2018-05" db="EMBL/GenBank/DDBJ databases">
        <title>Genomic Encyclopedia of Archaeal and Bacterial Type Strains, Phase II (KMG-II): from individual species to whole genera.</title>
        <authorList>
            <person name="Goeker M."/>
        </authorList>
    </citation>
    <scope>NUCLEOTIDE SEQUENCE [LARGE SCALE GENOMIC DNA]</scope>
    <source>
        <strain evidence="10 11">DSM 19975</strain>
    </source>
</reference>
<evidence type="ECO:0000256" key="3">
    <source>
        <dbReference type="ARBA" id="ARBA00022679"/>
    </source>
</evidence>
<name>A0A316GTM5_9SPHI</name>
<keyword evidence="4" id="KW-0812">Transmembrane</keyword>
<gene>
    <name evidence="10" type="ORF">LX99_05033</name>
</gene>
<dbReference type="Proteomes" id="UP000245678">
    <property type="component" value="Unassembled WGS sequence"/>
</dbReference>
<organism evidence="10 11">
    <name type="scientific">Mucilaginibacter oryzae</name>
    <dbReference type="NCBI Taxonomy" id="468058"/>
    <lineage>
        <taxon>Bacteria</taxon>
        <taxon>Pseudomonadati</taxon>
        <taxon>Bacteroidota</taxon>
        <taxon>Sphingobacteriia</taxon>
        <taxon>Sphingobacteriales</taxon>
        <taxon>Sphingobacteriaceae</taxon>
        <taxon>Mucilaginibacter</taxon>
    </lineage>
</organism>
<dbReference type="RefSeq" id="WP_109610987.1">
    <property type="nucleotide sequence ID" value="NZ_QGHA01000022.1"/>
</dbReference>
<protein>
    <submittedName>
        <fullName evidence="10">Alpha 1,2-mannosyltransferase</fullName>
    </submittedName>
</protein>
<evidence type="ECO:0000256" key="4">
    <source>
        <dbReference type="ARBA" id="ARBA00022692"/>
    </source>
</evidence>
<keyword evidence="6" id="KW-1133">Transmembrane helix</keyword>
<evidence type="ECO:0000256" key="8">
    <source>
        <dbReference type="ARBA" id="ARBA00023136"/>
    </source>
</evidence>
<dbReference type="InterPro" id="IPR022751">
    <property type="entry name" value="Alpha_mannosyltransferase"/>
</dbReference>
<evidence type="ECO:0000256" key="2">
    <source>
        <dbReference type="ARBA" id="ARBA00004606"/>
    </source>
</evidence>
<keyword evidence="7" id="KW-0333">Golgi apparatus</keyword>
<accession>A0A316GTM5</accession>
<evidence type="ECO:0000313" key="10">
    <source>
        <dbReference type="EMBL" id="PWK65388.1"/>
    </source>
</evidence>
<dbReference type="GO" id="GO:0046354">
    <property type="term" value="P:mannan biosynthetic process"/>
    <property type="evidence" value="ECO:0007669"/>
    <property type="project" value="TreeGrafter"/>
</dbReference>
<dbReference type="GO" id="GO:0012505">
    <property type="term" value="C:endomembrane system"/>
    <property type="evidence" value="ECO:0007669"/>
    <property type="project" value="UniProtKB-SubCell"/>
</dbReference>
<evidence type="ECO:0000256" key="7">
    <source>
        <dbReference type="ARBA" id="ARBA00023034"/>
    </source>
</evidence>
<sequence>MSKFSETGIREVSTSFSNEIIENAKYSWKAFVSSIQEYPDTYEGKGIVICAGGVKYITCAWVLISMLRYQKCKLPIELWYAGNEVSQEMMSELAKFDVECKNIYGFVKEASGVAMKPLAILYSKFKEVLFLDADNITANDPSYIFEDSNYKKHGTIFWPDFWKTPKNNPIWDILEVPFLETAEQESGQILINKSLCWRELNLCIYLNLHSHIYYKLLYGDKDTFKFAWLALKTEYYMIATDTASCGYQGKNEVFNGITMVQHDPLGNILFLHRNLIKWDVTFNTEMFWDKIKKFKEDSTSRKYYLRTGEKFHIAIDIDGETELLDFRIKFPKLEKKCLYFLNKLRRSGFYQRFLLFEYMKTNRLSNG</sequence>
<keyword evidence="5" id="KW-0735">Signal-anchor</keyword>
<dbReference type="PANTHER" id="PTHR31646:SF1">
    <property type="entry name" value="ALPHA-1,2-MANNOSYLTRANSFERASE MNN2"/>
    <property type="match status" value="1"/>
</dbReference>
<comment type="caution">
    <text evidence="10">The sequence shown here is derived from an EMBL/GenBank/DDBJ whole genome shotgun (WGS) entry which is preliminary data.</text>
</comment>
<dbReference type="PANTHER" id="PTHR31646">
    <property type="entry name" value="ALPHA-1,2-MANNOSYLTRANSFERASE MNN2"/>
    <property type="match status" value="1"/>
</dbReference>
<keyword evidence="11" id="KW-1185">Reference proteome</keyword>
<evidence type="ECO:0000256" key="9">
    <source>
        <dbReference type="ARBA" id="ARBA00037847"/>
    </source>
</evidence>
<dbReference type="SUPFAM" id="SSF53448">
    <property type="entry name" value="Nucleotide-diphospho-sugar transferases"/>
    <property type="match status" value="1"/>
</dbReference>
<dbReference type="EMBL" id="QGHA01000022">
    <property type="protein sequence ID" value="PWK65388.1"/>
    <property type="molecule type" value="Genomic_DNA"/>
</dbReference>
<dbReference type="AlphaFoldDB" id="A0A316GTM5"/>
<keyword evidence="10" id="KW-0328">Glycosyltransferase</keyword>
<evidence type="ECO:0000256" key="6">
    <source>
        <dbReference type="ARBA" id="ARBA00022989"/>
    </source>
</evidence>
<dbReference type="Pfam" id="PF11051">
    <property type="entry name" value="Mannosyl_trans3"/>
    <property type="match status" value="2"/>
</dbReference>
<proteinExistence type="predicted"/>
<evidence type="ECO:0000313" key="11">
    <source>
        <dbReference type="Proteomes" id="UP000245678"/>
    </source>
</evidence>
<keyword evidence="8" id="KW-0472">Membrane</keyword>
<dbReference type="GO" id="GO:0000026">
    <property type="term" value="F:alpha-1,2-mannosyltransferase activity"/>
    <property type="evidence" value="ECO:0007669"/>
    <property type="project" value="TreeGrafter"/>
</dbReference>
<keyword evidence="3 10" id="KW-0808">Transferase</keyword>
<dbReference type="GO" id="GO:0016020">
    <property type="term" value="C:membrane"/>
    <property type="evidence" value="ECO:0007669"/>
    <property type="project" value="UniProtKB-SubCell"/>
</dbReference>
<comment type="subcellular location">
    <subcellularLocation>
        <location evidence="9">Endomembrane system</location>
        <topology evidence="9">Single-pass membrane protein</topology>
    </subcellularLocation>
    <subcellularLocation>
        <location evidence="1">Golgi apparatus membrane</location>
    </subcellularLocation>
    <subcellularLocation>
        <location evidence="2">Membrane</location>
        <topology evidence="2">Single-pass type II membrane protein</topology>
    </subcellularLocation>
</comment>
<evidence type="ECO:0000256" key="5">
    <source>
        <dbReference type="ARBA" id="ARBA00022968"/>
    </source>
</evidence>
<evidence type="ECO:0000256" key="1">
    <source>
        <dbReference type="ARBA" id="ARBA00004394"/>
    </source>
</evidence>
<dbReference type="InterPro" id="IPR029044">
    <property type="entry name" value="Nucleotide-diphossugar_trans"/>
</dbReference>